<dbReference type="InterPro" id="IPR051458">
    <property type="entry name" value="Cyt/Met_Dipeptidase"/>
</dbReference>
<protein>
    <submittedName>
        <fullName evidence="6">Acetylornithine deacetylase/succinyl-diaminopimelate desuccinylase-like protein</fullName>
    </submittedName>
</protein>
<dbReference type="AlphaFoldDB" id="A0A7W6CIS8"/>
<evidence type="ECO:0000313" key="7">
    <source>
        <dbReference type="Proteomes" id="UP000548867"/>
    </source>
</evidence>
<keyword evidence="7" id="KW-1185">Reference proteome</keyword>
<reference evidence="6 7" key="1">
    <citation type="submission" date="2020-08" db="EMBL/GenBank/DDBJ databases">
        <title>Genomic Encyclopedia of Type Strains, Phase IV (KMG-IV): sequencing the most valuable type-strain genomes for metagenomic binning, comparative biology and taxonomic classification.</title>
        <authorList>
            <person name="Goeker M."/>
        </authorList>
    </citation>
    <scope>NUCLEOTIDE SEQUENCE [LARGE SCALE GENOMIC DNA]</scope>
    <source>
        <strain evidence="6 7">DSM 27057</strain>
    </source>
</reference>
<dbReference type="Pfam" id="PF01546">
    <property type="entry name" value="Peptidase_M20"/>
    <property type="match status" value="1"/>
</dbReference>
<dbReference type="Gene3D" id="3.30.70.360">
    <property type="match status" value="1"/>
</dbReference>
<proteinExistence type="predicted"/>
<name>A0A7W6CIS8_9SPHN</name>
<keyword evidence="1" id="KW-0645">Protease</keyword>
<evidence type="ECO:0000259" key="5">
    <source>
        <dbReference type="Pfam" id="PF07687"/>
    </source>
</evidence>
<dbReference type="EMBL" id="JACIDX010000002">
    <property type="protein sequence ID" value="MBB3953841.1"/>
    <property type="molecule type" value="Genomic_DNA"/>
</dbReference>
<dbReference type="Proteomes" id="UP000548867">
    <property type="component" value="Unassembled WGS sequence"/>
</dbReference>
<accession>A0A7W6CIS8</accession>
<organism evidence="6 7">
    <name type="scientific">Novosphingobium sediminicola</name>
    <dbReference type="NCBI Taxonomy" id="563162"/>
    <lineage>
        <taxon>Bacteria</taxon>
        <taxon>Pseudomonadati</taxon>
        <taxon>Pseudomonadota</taxon>
        <taxon>Alphaproteobacteria</taxon>
        <taxon>Sphingomonadales</taxon>
        <taxon>Sphingomonadaceae</taxon>
        <taxon>Novosphingobium</taxon>
    </lineage>
</organism>
<keyword evidence="2" id="KW-0479">Metal-binding</keyword>
<dbReference type="PANTHER" id="PTHR43270:SF8">
    <property type="entry name" value="DI- AND TRIPEPTIDASE DUG2-RELATED"/>
    <property type="match status" value="1"/>
</dbReference>
<dbReference type="GO" id="GO:0046872">
    <property type="term" value="F:metal ion binding"/>
    <property type="evidence" value="ECO:0007669"/>
    <property type="project" value="UniProtKB-KW"/>
</dbReference>
<dbReference type="Gene3D" id="3.40.630.10">
    <property type="entry name" value="Zn peptidases"/>
    <property type="match status" value="1"/>
</dbReference>
<feature type="signal peptide" evidence="4">
    <location>
        <begin position="1"/>
        <end position="22"/>
    </location>
</feature>
<evidence type="ECO:0000256" key="2">
    <source>
        <dbReference type="ARBA" id="ARBA00022723"/>
    </source>
</evidence>
<dbReference type="PANTHER" id="PTHR43270">
    <property type="entry name" value="BETA-ALA-HIS DIPEPTIDASE"/>
    <property type="match status" value="1"/>
</dbReference>
<evidence type="ECO:0000256" key="3">
    <source>
        <dbReference type="ARBA" id="ARBA00022801"/>
    </source>
</evidence>
<gene>
    <name evidence="6" type="ORF">GGR38_000768</name>
</gene>
<evidence type="ECO:0000313" key="6">
    <source>
        <dbReference type="EMBL" id="MBB3953841.1"/>
    </source>
</evidence>
<evidence type="ECO:0000256" key="1">
    <source>
        <dbReference type="ARBA" id="ARBA00022670"/>
    </source>
</evidence>
<dbReference type="GO" id="GO:0008233">
    <property type="term" value="F:peptidase activity"/>
    <property type="evidence" value="ECO:0007669"/>
    <property type="project" value="UniProtKB-KW"/>
</dbReference>
<dbReference type="GO" id="GO:0006508">
    <property type="term" value="P:proteolysis"/>
    <property type="evidence" value="ECO:0007669"/>
    <property type="project" value="UniProtKB-KW"/>
</dbReference>
<feature type="chain" id="PRO_5031053871" evidence="4">
    <location>
        <begin position="23"/>
        <end position="507"/>
    </location>
</feature>
<dbReference type="RefSeq" id="WP_183622805.1">
    <property type="nucleotide sequence ID" value="NZ_JACIDX010000002.1"/>
</dbReference>
<feature type="domain" description="Peptidase M20 dimerisation" evidence="5">
    <location>
        <begin position="237"/>
        <end position="388"/>
    </location>
</feature>
<dbReference type="SUPFAM" id="SSF53187">
    <property type="entry name" value="Zn-dependent exopeptidases"/>
    <property type="match status" value="1"/>
</dbReference>
<comment type="caution">
    <text evidence="6">The sequence shown here is derived from an EMBL/GenBank/DDBJ whole genome shotgun (WGS) entry which is preliminary data.</text>
</comment>
<dbReference type="InterPro" id="IPR002933">
    <property type="entry name" value="Peptidase_M20"/>
</dbReference>
<evidence type="ECO:0000256" key="4">
    <source>
        <dbReference type="SAM" id="SignalP"/>
    </source>
</evidence>
<keyword evidence="4" id="KW-0732">Signal</keyword>
<dbReference type="Pfam" id="PF07687">
    <property type="entry name" value="M20_dimer"/>
    <property type="match status" value="1"/>
</dbReference>
<keyword evidence="3" id="KW-0378">Hydrolase</keyword>
<sequence>MIKFHRSLLAVPLALIAGSALAGPITPAETKATVATLGELVEFLRLPNVTPKSSADIRVNAAWLEAKLKAHGWKARQLPDGDTPMVWGEWAGAGPKAPTVLFYAHMDGQPVNPKEWKQADPFTPVLRACANMDTCATLPLDQLSAQAGPQSDARLFARSAADDKAPIMMLIAAVDAMKASGRKPAVNIRFIADSHEEGGPPTLAKVVADNRADLAGDVVVMLDGPMHASNKPTVVFGHRGGGGLTIKVYGPSEAMHSGHYGNVVPNPAQNLTRLIASFKDADGKVTLPGYYDGIDPAFKAAVKAYPVEDDEAGLLKRAGVAKAEGFVPNYREAMAVPTLNLVGLFAGSGGVLDRSIIPADASAALDLRTVPGVSFDHEFALIRAQAEAIGFHLTDGPPSAEERARYPLLATIKGGSFSKALFTDPAQPMGRWLIGGLKDSFGGDPVVIPLMGGGVPTEPLVRELKAPVVILPLVNLDDNQHAANENLRLGNYAQGVHSLVSLISRKP</sequence>
<dbReference type="InterPro" id="IPR011650">
    <property type="entry name" value="Peptidase_M20_dimer"/>
</dbReference>